<dbReference type="PROSITE" id="PS00211">
    <property type="entry name" value="ABC_TRANSPORTER_1"/>
    <property type="match status" value="1"/>
</dbReference>
<dbReference type="PANTHER" id="PTHR43023:SF3">
    <property type="entry name" value="PROTEIN TRIGALACTOSYLDIACYLGLYCEROL 3, CHLOROPLASTIC"/>
    <property type="match status" value="1"/>
</dbReference>
<dbReference type="EMBL" id="MUKB01000124">
    <property type="protein sequence ID" value="OPX17440.1"/>
    <property type="molecule type" value="Genomic_DNA"/>
</dbReference>
<evidence type="ECO:0000313" key="6">
    <source>
        <dbReference type="Proteomes" id="UP000191663"/>
    </source>
</evidence>
<dbReference type="PROSITE" id="PS50893">
    <property type="entry name" value="ABC_TRANSPORTER_2"/>
    <property type="match status" value="1"/>
</dbReference>
<keyword evidence="1" id="KW-0813">Transport</keyword>
<evidence type="ECO:0000259" key="4">
    <source>
        <dbReference type="PROSITE" id="PS50893"/>
    </source>
</evidence>
<accession>A0A1V4QDK7</accession>
<dbReference type="Proteomes" id="UP000191663">
    <property type="component" value="Unassembled WGS sequence"/>
</dbReference>
<dbReference type="InterPro" id="IPR003439">
    <property type="entry name" value="ABC_transporter-like_ATP-bd"/>
</dbReference>
<protein>
    <recommendedName>
        <fullName evidence="4">ABC transporter domain-containing protein</fullName>
    </recommendedName>
</protein>
<dbReference type="InterPro" id="IPR027417">
    <property type="entry name" value="P-loop_NTPase"/>
</dbReference>
<evidence type="ECO:0000256" key="3">
    <source>
        <dbReference type="ARBA" id="ARBA00022840"/>
    </source>
</evidence>
<dbReference type="Pfam" id="PF00005">
    <property type="entry name" value="ABC_tran"/>
    <property type="match status" value="1"/>
</dbReference>
<dbReference type="Gene3D" id="3.40.50.300">
    <property type="entry name" value="P-loop containing nucleotide triphosphate hydrolases"/>
    <property type="match status" value="1"/>
</dbReference>
<proteinExistence type="predicted"/>
<evidence type="ECO:0000256" key="1">
    <source>
        <dbReference type="ARBA" id="ARBA00022448"/>
    </source>
</evidence>
<feature type="domain" description="ABC transporter" evidence="4">
    <location>
        <begin position="2"/>
        <end position="228"/>
    </location>
</feature>
<dbReference type="GO" id="GO:0005524">
    <property type="term" value="F:ATP binding"/>
    <property type="evidence" value="ECO:0007669"/>
    <property type="project" value="UniProtKB-KW"/>
</dbReference>
<sequence length="228" mass="25478">MIEVKDLSKHFDGLVVLDRVSFKVADEKLIVILGPSGTGKTVLLKSMVGLIPADGGEVLFDGVSILTAAKQKLYEIRKNIGYVFQGTALFDSMNVFENIALPILEHTSMDRKTVQEQIRRILQIIGLEGKEELYPRALSGGMRRLVAIGRALALDPKYLFYDEPTTGLDPIARDRVVGLIIALKRKYKKSGIVVTHDLETARAVGDEVYMLKNARLKRLSKVDKEFYE</sequence>
<dbReference type="SMART" id="SM00382">
    <property type="entry name" value="AAA"/>
    <property type="match status" value="1"/>
</dbReference>
<dbReference type="SUPFAM" id="SSF52540">
    <property type="entry name" value="P-loop containing nucleoside triphosphate hydrolases"/>
    <property type="match status" value="1"/>
</dbReference>
<keyword evidence="2" id="KW-0547">Nucleotide-binding</keyword>
<dbReference type="InterPro" id="IPR017871">
    <property type="entry name" value="ABC_transporter-like_CS"/>
</dbReference>
<dbReference type="AlphaFoldDB" id="A0A1V4QDK7"/>
<dbReference type="PANTHER" id="PTHR43023">
    <property type="entry name" value="PROTEIN TRIGALACTOSYLDIACYLGLYCEROL 3, CHLOROPLASTIC"/>
    <property type="match status" value="1"/>
</dbReference>
<comment type="caution">
    <text evidence="5">The sequence shown here is derived from an EMBL/GenBank/DDBJ whole genome shotgun (WGS) entry which is preliminary data.</text>
</comment>
<evidence type="ECO:0000256" key="2">
    <source>
        <dbReference type="ARBA" id="ARBA00022741"/>
    </source>
</evidence>
<evidence type="ECO:0000313" key="5">
    <source>
        <dbReference type="EMBL" id="OPX17440.1"/>
    </source>
</evidence>
<name>A0A1V4QDK7_UNCW3</name>
<keyword evidence="3" id="KW-0067">ATP-binding</keyword>
<organism evidence="5 6">
    <name type="scientific">candidate division WOR-3 bacterium 4484_100</name>
    <dbReference type="NCBI Taxonomy" id="1936077"/>
    <lineage>
        <taxon>Bacteria</taxon>
        <taxon>Bacteria division WOR-3</taxon>
    </lineage>
</organism>
<reference evidence="6" key="1">
    <citation type="submission" date="2017-01" db="EMBL/GenBank/DDBJ databases">
        <title>Novel pathways for hydrocarbon cycling and metabolic interdependencies in hydrothermal sediment communities.</title>
        <authorList>
            <person name="Dombrowski N."/>
            <person name="Seitz K."/>
            <person name="Teske A."/>
            <person name="Baker B."/>
        </authorList>
    </citation>
    <scope>NUCLEOTIDE SEQUENCE [LARGE SCALE GENOMIC DNA]</scope>
</reference>
<gene>
    <name evidence="5" type="ORF">BXT86_06475</name>
</gene>
<dbReference type="GO" id="GO:0016887">
    <property type="term" value="F:ATP hydrolysis activity"/>
    <property type="evidence" value="ECO:0007669"/>
    <property type="project" value="InterPro"/>
</dbReference>
<dbReference type="InterPro" id="IPR003593">
    <property type="entry name" value="AAA+_ATPase"/>
</dbReference>